<dbReference type="Pfam" id="PF05940">
    <property type="entry name" value="NnrS"/>
    <property type="match status" value="1"/>
</dbReference>
<accession>A0ABQ2P7N9</accession>
<feature type="transmembrane region" description="Helical" evidence="1">
    <location>
        <begin position="313"/>
        <end position="332"/>
    </location>
</feature>
<feature type="transmembrane region" description="Helical" evidence="1">
    <location>
        <begin position="85"/>
        <end position="106"/>
    </location>
</feature>
<feature type="transmembrane region" description="Helical" evidence="1">
    <location>
        <begin position="55"/>
        <end position="73"/>
    </location>
</feature>
<dbReference type="EMBL" id="BMLX01000001">
    <property type="protein sequence ID" value="GGP19907.1"/>
    <property type="molecule type" value="Genomic_DNA"/>
</dbReference>
<evidence type="ECO:0000313" key="3">
    <source>
        <dbReference type="Proteomes" id="UP000637267"/>
    </source>
</evidence>
<sequence length="405" mass="44257">MPGSNLLSAPHRAGFFSGSVVLLAAMAWWAWVIVLRLTGVSVASPIPPAWLHADLMIFGFFPLFMLGFINTAGPKWLNVAAPAKVHWVGSIALYALGSVLVALAALLPPLQVAGDALHVVAWAFAVWIWADRIRASAVADRRHAWLVLAAFVLALPALAFQLAASLYPATVYTALWVQCAIQIGIWAFLLPVFLIVSHRMVPFFSASVLQPYQAWRPFWLLYAWLLLALAHAGLSLVSWFAPRINSGITDLVFAGLLLYASYRWCLRRSFKVPLLAMLHAAFLWAGIALALYAAQGRAASVGLYAGGLAPLHALTIGFFCCTLLGFVTRVSLGHSGRPLAITRVTWVLYWLMHAVALARLAGEFFPHAATLWFSMAAVLALLTVATWGWRYVPMYWQARADGQPG</sequence>
<feature type="transmembrane region" description="Helical" evidence="1">
    <location>
        <begin position="218"/>
        <end position="241"/>
    </location>
</feature>
<dbReference type="Proteomes" id="UP000637267">
    <property type="component" value="Unassembled WGS sequence"/>
</dbReference>
<evidence type="ECO:0000313" key="2">
    <source>
        <dbReference type="EMBL" id="GGP19907.1"/>
    </source>
</evidence>
<feature type="transmembrane region" description="Helical" evidence="1">
    <location>
        <begin position="368"/>
        <end position="389"/>
    </location>
</feature>
<dbReference type="RefSeq" id="WP_188703388.1">
    <property type="nucleotide sequence ID" value="NZ_BMLX01000001.1"/>
</dbReference>
<keyword evidence="3" id="KW-1185">Reference proteome</keyword>
<evidence type="ECO:0000256" key="1">
    <source>
        <dbReference type="SAM" id="Phobius"/>
    </source>
</evidence>
<feature type="transmembrane region" description="Helical" evidence="1">
    <location>
        <begin position="344"/>
        <end position="362"/>
    </location>
</feature>
<gene>
    <name evidence="2" type="ORF">GCM10010970_12940</name>
</gene>
<keyword evidence="1" id="KW-0812">Transmembrane</keyword>
<comment type="caution">
    <text evidence="2">The sequence shown here is derived from an EMBL/GenBank/DDBJ whole genome shotgun (WGS) entry which is preliminary data.</text>
</comment>
<dbReference type="InterPro" id="IPR010266">
    <property type="entry name" value="NnrS"/>
</dbReference>
<evidence type="ECO:0008006" key="4">
    <source>
        <dbReference type="Google" id="ProtNLM"/>
    </source>
</evidence>
<feature type="transmembrane region" description="Helical" evidence="1">
    <location>
        <begin position="12"/>
        <end position="35"/>
    </location>
</feature>
<proteinExistence type="predicted"/>
<keyword evidence="1" id="KW-0472">Membrane</keyword>
<keyword evidence="1" id="KW-1133">Transmembrane helix</keyword>
<name>A0ABQ2P7N9_9NEIS</name>
<feature type="transmembrane region" description="Helical" evidence="1">
    <location>
        <begin position="112"/>
        <end position="130"/>
    </location>
</feature>
<feature type="transmembrane region" description="Helical" evidence="1">
    <location>
        <begin position="175"/>
        <end position="197"/>
    </location>
</feature>
<protein>
    <recommendedName>
        <fullName evidence="4">NnrS family protein</fullName>
    </recommendedName>
</protein>
<reference evidence="3" key="1">
    <citation type="journal article" date="2019" name="Int. J. Syst. Evol. Microbiol.">
        <title>The Global Catalogue of Microorganisms (GCM) 10K type strain sequencing project: providing services to taxonomists for standard genome sequencing and annotation.</title>
        <authorList>
            <consortium name="The Broad Institute Genomics Platform"/>
            <consortium name="The Broad Institute Genome Sequencing Center for Infectious Disease"/>
            <person name="Wu L."/>
            <person name="Ma J."/>
        </authorList>
    </citation>
    <scope>NUCLEOTIDE SEQUENCE [LARGE SCALE GENOMIC DNA]</scope>
    <source>
        <strain evidence="3">CGMCC 1.8859</strain>
    </source>
</reference>
<organism evidence="2 3">
    <name type="scientific">Silvimonas iriomotensis</name>
    <dbReference type="NCBI Taxonomy" id="449662"/>
    <lineage>
        <taxon>Bacteria</taxon>
        <taxon>Pseudomonadati</taxon>
        <taxon>Pseudomonadota</taxon>
        <taxon>Betaproteobacteria</taxon>
        <taxon>Neisseriales</taxon>
        <taxon>Chitinibacteraceae</taxon>
        <taxon>Silvimonas</taxon>
    </lineage>
</organism>
<feature type="transmembrane region" description="Helical" evidence="1">
    <location>
        <begin position="272"/>
        <end position="293"/>
    </location>
</feature>
<feature type="transmembrane region" description="Helical" evidence="1">
    <location>
        <begin position="142"/>
        <end position="163"/>
    </location>
</feature>
<feature type="transmembrane region" description="Helical" evidence="1">
    <location>
        <begin position="247"/>
        <end position="265"/>
    </location>
</feature>